<accession>A0A5E4G027</accession>
<gene>
    <name evidence="2" type="ORF">ALMOND_2B026269</name>
    <name evidence="1" type="ORF">L3X38_029864</name>
</gene>
<sequence length="104" mass="12273">MQTFTGFCGSLKRYRRRRRYRRLRSVVSNEENARVSMAEGKRPKFWKLRVTPKLRMKVASSVVLLKRLRNTYVGMMLWFAGGVMQLNNGNVHLYQKTNVSQLFA</sequence>
<dbReference type="EMBL" id="CABIKO010000271">
    <property type="protein sequence ID" value="VVA33022.1"/>
    <property type="molecule type" value="Genomic_DNA"/>
</dbReference>
<evidence type="ECO:0000313" key="4">
    <source>
        <dbReference type="Proteomes" id="UP001054821"/>
    </source>
</evidence>
<reference evidence="3" key="2">
    <citation type="journal article" date="2020" name="Plant J.">
        <title>Transposons played a major role in the diversification between the closely related almond and peach genomes: results from the almond genome sequence.</title>
        <authorList>
            <person name="Alioto T."/>
            <person name="Alexiou K.G."/>
            <person name="Bardil A."/>
            <person name="Barteri F."/>
            <person name="Castanera R."/>
            <person name="Cruz F."/>
            <person name="Dhingra A."/>
            <person name="Duval H."/>
            <person name="Fernandez I Marti A."/>
            <person name="Frias L."/>
            <person name="Galan B."/>
            <person name="Garcia J.L."/>
            <person name="Howad W."/>
            <person name="Gomez-Garrido J."/>
            <person name="Gut M."/>
            <person name="Julca I."/>
            <person name="Morata J."/>
            <person name="Puigdomenech P."/>
            <person name="Ribeca P."/>
            <person name="Rubio Cabetas M.J."/>
            <person name="Vlasova A."/>
            <person name="Wirthensohn M."/>
            <person name="Garcia-Mas J."/>
            <person name="Gabaldon T."/>
            <person name="Casacuberta J.M."/>
            <person name="Arus P."/>
        </authorList>
    </citation>
    <scope>NUCLEOTIDE SEQUENCE [LARGE SCALE GENOMIC DNA]</scope>
    <source>
        <strain evidence="3">cv. Texas</strain>
    </source>
</reference>
<dbReference type="Proteomes" id="UP001054821">
    <property type="component" value="Chromosome 5"/>
</dbReference>
<dbReference type="Proteomes" id="UP000327085">
    <property type="component" value="Chromosome 5"/>
</dbReference>
<keyword evidence="4" id="KW-1185">Reference proteome</keyword>
<dbReference type="AlphaFoldDB" id="A0A5E4G027"/>
<reference evidence="2" key="1">
    <citation type="submission" date="2019-07" db="EMBL/GenBank/DDBJ databases">
        <authorList>
            <person name="Alioto T."/>
            <person name="Alioto T."/>
            <person name="Gomez Garrido J."/>
        </authorList>
    </citation>
    <scope>NUCLEOTIDE SEQUENCE</scope>
</reference>
<reference evidence="1 4" key="3">
    <citation type="journal article" date="2022" name="G3 (Bethesda)">
        <title>Whole-genome sequence and methylome profiling of the almond [Prunus dulcis (Mill.) D.A. Webb] cultivar 'Nonpareil'.</title>
        <authorList>
            <person name="D'Amico-Willman K.M."/>
            <person name="Ouma W.Z."/>
            <person name="Meulia T."/>
            <person name="Sideli G.M."/>
            <person name="Gradziel T.M."/>
            <person name="Fresnedo-Ramirez J."/>
        </authorList>
    </citation>
    <scope>NUCLEOTIDE SEQUENCE [LARGE SCALE GENOMIC DNA]</scope>
    <source>
        <strain evidence="1">Clone GOH B32 T37-40</strain>
    </source>
</reference>
<name>A0A5E4G027_PRUDU</name>
<dbReference type="InParanoid" id="A0A5E4G027"/>
<evidence type="ECO:0000313" key="2">
    <source>
        <dbReference type="EMBL" id="VVA33022.1"/>
    </source>
</evidence>
<organism evidence="2 3">
    <name type="scientific">Prunus dulcis</name>
    <name type="common">Almond</name>
    <name type="synonym">Amygdalus dulcis</name>
    <dbReference type="NCBI Taxonomy" id="3755"/>
    <lineage>
        <taxon>Eukaryota</taxon>
        <taxon>Viridiplantae</taxon>
        <taxon>Streptophyta</taxon>
        <taxon>Embryophyta</taxon>
        <taxon>Tracheophyta</taxon>
        <taxon>Spermatophyta</taxon>
        <taxon>Magnoliopsida</taxon>
        <taxon>eudicotyledons</taxon>
        <taxon>Gunneridae</taxon>
        <taxon>Pentapetalae</taxon>
        <taxon>rosids</taxon>
        <taxon>fabids</taxon>
        <taxon>Rosales</taxon>
        <taxon>Rosaceae</taxon>
        <taxon>Amygdaloideae</taxon>
        <taxon>Amygdaleae</taxon>
        <taxon>Prunus</taxon>
    </lineage>
</organism>
<protein>
    <submittedName>
        <fullName evidence="2">PREDICTED: PHAVU_004G153200g</fullName>
    </submittedName>
</protein>
<dbReference type="EMBL" id="JAJFAZ020000005">
    <property type="protein sequence ID" value="KAI5330466.1"/>
    <property type="molecule type" value="Genomic_DNA"/>
</dbReference>
<dbReference type="Gramene" id="VVA33022">
    <property type="protein sequence ID" value="VVA33022"/>
    <property type="gene ID" value="Prudul26B026269"/>
</dbReference>
<evidence type="ECO:0000313" key="1">
    <source>
        <dbReference type="EMBL" id="KAI5330466.1"/>
    </source>
</evidence>
<dbReference type="PANTHER" id="PTHR33702">
    <property type="entry name" value="BNAA09G40010D PROTEIN"/>
    <property type="match status" value="1"/>
</dbReference>
<dbReference type="OMA" id="MMLWFAG"/>
<evidence type="ECO:0000313" key="3">
    <source>
        <dbReference type="Proteomes" id="UP000327085"/>
    </source>
</evidence>
<dbReference type="PANTHER" id="PTHR33702:SF22">
    <property type="match status" value="1"/>
</dbReference>
<proteinExistence type="predicted"/>